<evidence type="ECO:0000313" key="2">
    <source>
        <dbReference type="Proteomes" id="UP000233469"/>
    </source>
</evidence>
<dbReference type="Proteomes" id="UP000233469">
    <property type="component" value="Unassembled WGS sequence"/>
</dbReference>
<dbReference type="EMBL" id="LLXL01008609">
    <property type="protein sequence ID" value="PKK48994.1"/>
    <property type="molecule type" value="Genomic_DNA"/>
</dbReference>
<reference evidence="1 2" key="2">
    <citation type="submission" date="2017-10" db="EMBL/GenBank/DDBJ databases">
        <title>Extensive intraspecific genome diversity in a model arbuscular mycorrhizal fungus.</title>
        <authorList>
            <person name="Chen E.C.H."/>
            <person name="Morin E."/>
            <person name="Baudet D."/>
            <person name="Noel J."/>
            <person name="Ndikumana S."/>
            <person name="Charron P."/>
            <person name="St-Onge C."/>
            <person name="Giorgi J."/>
            <person name="Grigoriev I.V."/>
            <person name="Roux C."/>
            <person name="Martin F.M."/>
            <person name="Corradi N."/>
        </authorList>
    </citation>
    <scope>NUCLEOTIDE SEQUENCE [LARGE SCALE GENOMIC DNA]</scope>
    <source>
        <strain evidence="1 2">C2</strain>
    </source>
</reference>
<evidence type="ECO:0000313" key="1">
    <source>
        <dbReference type="EMBL" id="PKK48994.1"/>
    </source>
</evidence>
<organism evidence="1 2">
    <name type="scientific">Rhizophagus irregularis</name>
    <dbReference type="NCBI Taxonomy" id="588596"/>
    <lineage>
        <taxon>Eukaryota</taxon>
        <taxon>Fungi</taxon>
        <taxon>Fungi incertae sedis</taxon>
        <taxon>Mucoromycota</taxon>
        <taxon>Glomeromycotina</taxon>
        <taxon>Glomeromycetes</taxon>
        <taxon>Glomerales</taxon>
        <taxon>Glomeraceae</taxon>
        <taxon>Rhizophagus</taxon>
    </lineage>
</organism>
<comment type="caution">
    <text evidence="1">The sequence shown here is derived from an EMBL/GenBank/DDBJ whole genome shotgun (WGS) entry which is preliminary data.</text>
</comment>
<gene>
    <name evidence="1" type="ORF">RhiirC2_803496</name>
</gene>
<name>A0A2N1LHY9_9GLOM</name>
<dbReference type="AlphaFoldDB" id="A0A2N1LHY9"/>
<sequence length="82" mass="9224">MYTPTSFDQTDHFGPFVYFNGASSLTGVLSRNDIVEEFDNGMTAILQQRLSDNQPIHFMSTAVSDEAEYIIAVFRNVGTQLR</sequence>
<proteinExistence type="predicted"/>
<reference evidence="1 2" key="1">
    <citation type="submission" date="2016-04" db="EMBL/GenBank/DDBJ databases">
        <title>Genome analyses suggest a sexual origin of heterokaryosis in a supposedly ancient asexual fungus.</title>
        <authorList>
            <person name="Ropars J."/>
            <person name="Sedzielewska K."/>
            <person name="Noel J."/>
            <person name="Charron P."/>
            <person name="Farinelli L."/>
            <person name="Marton T."/>
            <person name="Kruger M."/>
            <person name="Pelin A."/>
            <person name="Brachmann A."/>
            <person name="Corradi N."/>
        </authorList>
    </citation>
    <scope>NUCLEOTIDE SEQUENCE [LARGE SCALE GENOMIC DNA]</scope>
    <source>
        <strain evidence="1 2">C2</strain>
    </source>
</reference>
<protein>
    <submittedName>
        <fullName evidence="1">Uncharacterized protein</fullName>
    </submittedName>
</protein>
<accession>A0A2N1LHY9</accession>